<dbReference type="STRING" id="393595.ABO_0259"/>
<dbReference type="HOGENOM" id="CLU_142729_0_0_6"/>
<organism evidence="4 5">
    <name type="scientific">Alcanivorax borkumensis (strain ATCC 700651 / DSM 11573 / NCIMB 13689 / SK2)</name>
    <dbReference type="NCBI Taxonomy" id="393595"/>
    <lineage>
        <taxon>Bacteria</taxon>
        <taxon>Pseudomonadati</taxon>
        <taxon>Pseudomonadota</taxon>
        <taxon>Gammaproteobacteria</taxon>
        <taxon>Oceanospirillales</taxon>
        <taxon>Alcanivoracaceae</taxon>
        <taxon>Alcanivorax</taxon>
    </lineage>
</organism>
<protein>
    <submittedName>
        <fullName evidence="4">Regulator of RNA polymerase sigma(70)</fullName>
    </submittedName>
</protein>
<dbReference type="eggNOG" id="COG3160">
    <property type="taxonomic scope" value="Bacteria"/>
</dbReference>
<dbReference type="OrthoDB" id="5567237at2"/>
<dbReference type="NCBIfam" id="NF008723">
    <property type="entry name" value="PRK11718.1"/>
    <property type="match status" value="1"/>
</dbReference>
<evidence type="ECO:0000313" key="5">
    <source>
        <dbReference type="Proteomes" id="UP000008871"/>
    </source>
</evidence>
<evidence type="ECO:0000256" key="2">
    <source>
        <dbReference type="ARBA" id="ARBA00023163"/>
    </source>
</evidence>
<reference evidence="4 5" key="1">
    <citation type="journal article" date="2006" name="Nat. Biotechnol.">
        <title>Genome sequence of the ubiquitous hydrocarbon-degrading marine bacterium Alcanivorax borkumensis.</title>
        <authorList>
            <person name="Schneiker S."/>
            <person name="Martins dos Santos V.A.P."/>
            <person name="Bartels D."/>
            <person name="Bekel T."/>
            <person name="Brecht M."/>
            <person name="Buhrmester J."/>
            <person name="Chernikova T.N."/>
            <person name="Denaro R."/>
            <person name="Ferrer M."/>
            <person name="Gertler C."/>
            <person name="Goesmann A."/>
            <person name="Golyshina O.V."/>
            <person name="Kaminski F."/>
            <person name="Khachane A.N."/>
            <person name="Lang S."/>
            <person name="Linke B."/>
            <person name="McHardy A.C."/>
            <person name="Meyer F."/>
            <person name="Nechitaylo T."/>
            <person name="Puehler A."/>
            <person name="Regenhardt D."/>
            <person name="Rupp O."/>
            <person name="Sabirova J.S."/>
            <person name="Selbitschka W."/>
            <person name="Yakimov M.M."/>
            <person name="Timmis K.N."/>
            <person name="Vorhoelter F.-J."/>
            <person name="Weidner S."/>
            <person name="Kaiser O."/>
            <person name="Golyshin P.N."/>
        </authorList>
    </citation>
    <scope>NUCLEOTIDE SEQUENCE [LARGE SCALE GENOMIC DNA]</scope>
    <source>
        <strain evidence="5">ATCC 700651 / DSM 11573 / NCIMB 13689 / SK2</strain>
    </source>
</reference>
<evidence type="ECO:0000313" key="4">
    <source>
        <dbReference type="EMBL" id="CAL15707.1"/>
    </source>
</evidence>
<dbReference type="KEGG" id="abo:ABO_0259"/>
<proteinExistence type="inferred from homology"/>
<accession>Q0VSZ1</accession>
<dbReference type="Proteomes" id="UP000008871">
    <property type="component" value="Chromosome"/>
</dbReference>
<evidence type="ECO:0000256" key="1">
    <source>
        <dbReference type="ARBA" id="ARBA00023015"/>
    </source>
</evidence>
<dbReference type="Pfam" id="PF04353">
    <property type="entry name" value="Rsd_AlgQ"/>
    <property type="match status" value="1"/>
</dbReference>
<name>Q0VSZ1_ALCBS</name>
<dbReference type="GO" id="GO:0006355">
    <property type="term" value="P:regulation of DNA-templated transcription"/>
    <property type="evidence" value="ECO:0007669"/>
    <property type="project" value="InterPro"/>
</dbReference>
<dbReference type="InterPro" id="IPR007448">
    <property type="entry name" value="Sigma70_reg_Rsd_AlgQ"/>
</dbReference>
<comment type="similarity">
    <text evidence="3">Belongs to the Rsd/AlgQ family.</text>
</comment>
<keyword evidence="1 3" id="KW-0805">Transcription regulation</keyword>
<sequence length="166" mass="19175">MASSTSAALAQWQRIEALVQAWLDERQQLIVLLCTMQGLKGLSAVQPNDNPQPIHRQVQRFCQLLMDYISAGYFEVYRELVNEARHFQRDNPTLTRQILAKLDRSTDAALAFNEDFEHPDQCLAQRDVLPERISALMETLEERFALEDQLILSIHQQDPPYQQATH</sequence>
<dbReference type="PIRSF" id="PIRSF016548">
    <property type="entry name" value="Rsd_AlgQ"/>
    <property type="match status" value="1"/>
</dbReference>
<dbReference type="Gene3D" id="1.20.120.1370">
    <property type="entry name" value="Regulator of RNA polymerase sigma(70) subunit, domain 4"/>
    <property type="match status" value="1"/>
</dbReference>
<dbReference type="InterPro" id="IPR038309">
    <property type="entry name" value="Rsd/AlgQ_sf"/>
</dbReference>
<gene>
    <name evidence="4" type="primary">algQ</name>
    <name evidence="4" type="ordered locus">ABO_0259</name>
</gene>
<keyword evidence="2 3" id="KW-0804">Transcription</keyword>
<evidence type="ECO:0000256" key="3">
    <source>
        <dbReference type="RuleBase" id="RU004409"/>
    </source>
</evidence>
<dbReference type="AlphaFoldDB" id="Q0VSZ1"/>
<keyword evidence="5" id="KW-1185">Reference proteome</keyword>
<dbReference type="RefSeq" id="WP_011587555.1">
    <property type="nucleotide sequence ID" value="NC_008260.1"/>
</dbReference>
<dbReference type="EMBL" id="AM286690">
    <property type="protein sequence ID" value="CAL15707.1"/>
    <property type="molecule type" value="Genomic_DNA"/>
</dbReference>